<dbReference type="Gene3D" id="4.10.60.10">
    <property type="entry name" value="Zinc finger, CCHC-type"/>
    <property type="match status" value="2"/>
</dbReference>
<evidence type="ECO:0000259" key="3">
    <source>
        <dbReference type="PROSITE" id="PS50158"/>
    </source>
</evidence>
<dbReference type="EMBL" id="QGKW02002005">
    <property type="protein sequence ID" value="KAF2541742.1"/>
    <property type="molecule type" value="Genomic_DNA"/>
</dbReference>
<sequence length="1009" mass="112654">MPPRRKTTRAQTARAVRDDVDEHEQPAVPPPAAPPVDQDALRQMVQDAARQAAQEALQQIAQEAARQAAQEAARVAAQEVACQMAAVQQGPQVQVQQGPQIRVQQVPPVQVQQDQQIPAQHDHQDPVQQDLPPPPPRPHVYPVYDERFYRLTCQMRNMEMEHFSGTVDAVAAHDWKLALQRKLEIMECPPELSLRLTMQYLRGDALIWWEGIRLSHFGPERLTFANFIREFDRKYFPKEAMDRKKCEFKHVSQGEMSIREYEVVFNQLRRFAGVGISEEDLIRKFLSGMRVEIRNRCRVVTYHQLGDLVEKAAEQEAGLAEEQKLAKAVHVKSRKAPESQRRAGDPSGLPICPRCHRSHSGQCMRCLICGKIGHIAKFCRVQPLDTPPVRQIAAPAAPAAAQVCFGCGQPGHFIRDCPRRGNAALPPPPKRLAIAPQRVPSRLRPGMAIFGDLMPPRRRTTRAQTARAVRDNVDEHEQPAVPPPTAPPVDQDALRQMVQDAARQAAQEALQQIAQEAARQAAQEAARVAAQEVARQMAAVQQGPQIQVQQVPLVQVQQDQQIPAQHDHQDPVQQVPLPQVPLQQGPVQQFAHGVQDLPPPPPRPHVYPVYNERFYRLTSLQRKLEIIECPPELSLRLTMRYLRGDALIWWEGIRLSHFGPERLTFADFIREFDRKYFPKEAMDKKKCEFEHVSQGVMSIREYEVVFNQLRRFAGGGISEEDLIRKFLSGMRVEIRNRCRVVTYHRLGDLVEKAAEQEAGLAEEQELAKAVHVKSGKAPESQRRAGDPSGLPICPRCHRSHSGQCMRCLTCGRIGHIAKFCRARPLDMPPVRHIAAPAAPAAAHVCFGCGQPGHFIRDCPRKGNAALPPPPKRLAIAPLSGSPELVAGATVCRDHVQLITPDQHPRPPSCSSRRDKAVDTNHAAIGARTKPLEPPEVSPLQGRETHAPSPSPSAGATAHSSHSPPYQDPLEILSSILNSSKSRHLDILLFENIGSRCEGTVCGYFSLMHG</sequence>
<dbReference type="PROSITE" id="PS50158">
    <property type="entry name" value="ZF_CCHC"/>
    <property type="match status" value="4"/>
</dbReference>
<dbReference type="PANTHER" id="PTHR34482">
    <property type="entry name" value="DNA DAMAGE-INDUCIBLE PROTEIN 1-LIKE"/>
    <property type="match status" value="1"/>
</dbReference>
<dbReference type="SUPFAM" id="SSF57756">
    <property type="entry name" value="Retrovirus zinc finger-like domains"/>
    <property type="match status" value="3"/>
</dbReference>
<feature type="region of interest" description="Disordered" evidence="2">
    <location>
        <begin position="105"/>
        <end position="139"/>
    </location>
</feature>
<feature type="region of interest" description="Disordered" evidence="2">
    <location>
        <begin position="898"/>
        <end position="917"/>
    </location>
</feature>
<organism evidence="4 5">
    <name type="scientific">Brassica cretica</name>
    <name type="common">Mustard</name>
    <dbReference type="NCBI Taxonomy" id="69181"/>
    <lineage>
        <taxon>Eukaryota</taxon>
        <taxon>Viridiplantae</taxon>
        <taxon>Streptophyta</taxon>
        <taxon>Embryophyta</taxon>
        <taxon>Tracheophyta</taxon>
        <taxon>Spermatophyta</taxon>
        <taxon>Magnoliopsida</taxon>
        <taxon>eudicotyledons</taxon>
        <taxon>Gunneridae</taxon>
        <taxon>Pentapetalae</taxon>
        <taxon>rosids</taxon>
        <taxon>malvids</taxon>
        <taxon>Brassicales</taxon>
        <taxon>Brassicaceae</taxon>
        <taxon>Brassiceae</taxon>
        <taxon>Brassica</taxon>
    </lineage>
</organism>
<comment type="caution">
    <text evidence="4">The sequence shown here is derived from an EMBL/GenBank/DDBJ whole genome shotgun (WGS) entry which is preliminary data.</text>
</comment>
<evidence type="ECO:0000313" key="5">
    <source>
        <dbReference type="Proteomes" id="UP000712281"/>
    </source>
</evidence>
<dbReference type="InterPro" id="IPR036875">
    <property type="entry name" value="Znf_CCHC_sf"/>
</dbReference>
<name>A0A8S9GEC0_BRACR</name>
<feature type="compositionally biased region" description="Low complexity" evidence="2">
    <location>
        <begin position="105"/>
        <end position="119"/>
    </location>
</feature>
<feature type="domain" description="CCHC-type" evidence="3">
    <location>
        <begin position="365"/>
        <end position="380"/>
    </location>
</feature>
<dbReference type="InterPro" id="IPR005162">
    <property type="entry name" value="Retrotrans_gag_dom"/>
</dbReference>
<reference evidence="4" key="1">
    <citation type="submission" date="2019-12" db="EMBL/GenBank/DDBJ databases">
        <title>Genome sequencing and annotation of Brassica cretica.</title>
        <authorList>
            <person name="Studholme D.J."/>
            <person name="Sarris P.F."/>
        </authorList>
    </citation>
    <scope>NUCLEOTIDE SEQUENCE</scope>
    <source>
        <strain evidence="4">PFS-001/15</strain>
        <tissue evidence="4">Leaf</tissue>
    </source>
</reference>
<proteinExistence type="predicted"/>
<keyword evidence="1" id="KW-0863">Zinc-finger</keyword>
<keyword evidence="1" id="KW-0862">Zinc</keyword>
<feature type="domain" description="CCHC-type" evidence="3">
    <location>
        <begin position="806"/>
        <end position="821"/>
    </location>
</feature>
<evidence type="ECO:0000313" key="4">
    <source>
        <dbReference type="EMBL" id="KAF2541742.1"/>
    </source>
</evidence>
<dbReference type="GO" id="GO:0003676">
    <property type="term" value="F:nucleic acid binding"/>
    <property type="evidence" value="ECO:0007669"/>
    <property type="project" value="InterPro"/>
</dbReference>
<feature type="domain" description="CCHC-type" evidence="3">
    <location>
        <begin position="404"/>
        <end position="419"/>
    </location>
</feature>
<dbReference type="AlphaFoldDB" id="A0A8S9GEC0"/>
<dbReference type="Pfam" id="PF03732">
    <property type="entry name" value="Retrotrans_gag"/>
    <property type="match status" value="2"/>
</dbReference>
<accession>A0A8S9GEC0</accession>
<dbReference type="Proteomes" id="UP000712281">
    <property type="component" value="Unassembled WGS sequence"/>
</dbReference>
<dbReference type="Pfam" id="PF00098">
    <property type="entry name" value="zf-CCHC"/>
    <property type="match status" value="2"/>
</dbReference>
<feature type="compositionally biased region" description="Basic and acidic residues" evidence="2">
    <location>
        <begin position="15"/>
        <end position="25"/>
    </location>
</feature>
<evidence type="ECO:0000256" key="1">
    <source>
        <dbReference type="PROSITE-ProRule" id="PRU00047"/>
    </source>
</evidence>
<evidence type="ECO:0000256" key="2">
    <source>
        <dbReference type="SAM" id="MobiDB-lite"/>
    </source>
</evidence>
<feature type="region of interest" description="Disordered" evidence="2">
    <location>
        <begin position="922"/>
        <end position="966"/>
    </location>
</feature>
<feature type="compositionally biased region" description="Low complexity" evidence="2">
    <location>
        <begin position="951"/>
        <end position="964"/>
    </location>
</feature>
<keyword evidence="1" id="KW-0479">Metal-binding</keyword>
<protein>
    <recommendedName>
        <fullName evidence="3">CCHC-type domain-containing protein</fullName>
    </recommendedName>
</protein>
<feature type="domain" description="CCHC-type" evidence="3">
    <location>
        <begin position="845"/>
        <end position="860"/>
    </location>
</feature>
<feature type="region of interest" description="Disordered" evidence="2">
    <location>
        <begin position="1"/>
        <end position="37"/>
    </location>
</feature>
<dbReference type="PANTHER" id="PTHR34482:SF49">
    <property type="entry name" value="RETROTRANSPOSON GAG DOMAIN-CONTAINING PROTEIN"/>
    <property type="match status" value="1"/>
</dbReference>
<dbReference type="SMART" id="SM00343">
    <property type="entry name" value="ZnF_C2HC"/>
    <property type="match status" value="4"/>
</dbReference>
<gene>
    <name evidence="4" type="ORF">F2Q68_00031779</name>
</gene>
<dbReference type="InterPro" id="IPR001878">
    <property type="entry name" value="Znf_CCHC"/>
</dbReference>
<dbReference type="GO" id="GO:0008270">
    <property type="term" value="F:zinc ion binding"/>
    <property type="evidence" value="ECO:0007669"/>
    <property type="project" value="UniProtKB-KW"/>
</dbReference>